<evidence type="ECO:0000256" key="10">
    <source>
        <dbReference type="ARBA" id="ARBA00022777"/>
    </source>
</evidence>
<proteinExistence type="predicted"/>
<dbReference type="GO" id="GO:0016020">
    <property type="term" value="C:membrane"/>
    <property type="evidence" value="ECO:0007669"/>
    <property type="project" value="UniProtKB-SubCell"/>
</dbReference>
<dbReference type="EC" id="2.7.11.1" evidence="2"/>
<dbReference type="FunFam" id="3.80.10.10:FF:000673">
    <property type="entry name" value="Probable LRR receptor-like serine/threonine-protein kinase At2g02780"/>
    <property type="match status" value="1"/>
</dbReference>
<dbReference type="FunFam" id="3.80.10.10:FF:000041">
    <property type="entry name" value="LRR receptor-like serine/threonine-protein kinase ERECTA"/>
    <property type="match status" value="1"/>
</dbReference>
<feature type="chain" id="PRO_5041992792" description="non-specific serine/threonine protein kinase" evidence="19">
    <location>
        <begin position="20"/>
        <end position="721"/>
    </location>
</feature>
<dbReference type="Gene3D" id="3.30.200.20">
    <property type="entry name" value="Phosphorylase Kinase, domain 1"/>
    <property type="match status" value="1"/>
</dbReference>
<evidence type="ECO:0000256" key="2">
    <source>
        <dbReference type="ARBA" id="ARBA00012513"/>
    </source>
</evidence>
<evidence type="ECO:0000256" key="19">
    <source>
        <dbReference type="SAM" id="SignalP"/>
    </source>
</evidence>
<keyword evidence="6 18" id="KW-0812">Transmembrane</keyword>
<evidence type="ECO:0000256" key="8">
    <source>
        <dbReference type="ARBA" id="ARBA00022737"/>
    </source>
</evidence>
<organism evidence="21 22">
    <name type="scientific">Daucus carota subsp. sativus</name>
    <name type="common">Carrot</name>
    <dbReference type="NCBI Taxonomy" id="79200"/>
    <lineage>
        <taxon>Eukaryota</taxon>
        <taxon>Viridiplantae</taxon>
        <taxon>Streptophyta</taxon>
        <taxon>Embryophyta</taxon>
        <taxon>Tracheophyta</taxon>
        <taxon>Spermatophyta</taxon>
        <taxon>Magnoliopsida</taxon>
        <taxon>eudicotyledons</taxon>
        <taxon>Gunneridae</taxon>
        <taxon>Pentapetalae</taxon>
        <taxon>asterids</taxon>
        <taxon>campanulids</taxon>
        <taxon>Apiales</taxon>
        <taxon>Apiaceae</taxon>
        <taxon>Apioideae</taxon>
        <taxon>Scandiceae</taxon>
        <taxon>Daucinae</taxon>
        <taxon>Daucus</taxon>
        <taxon>Daucus sect. Daucus</taxon>
    </lineage>
</organism>
<dbReference type="Gene3D" id="1.10.510.10">
    <property type="entry name" value="Transferase(Phosphotransferase) domain 1"/>
    <property type="match status" value="1"/>
</dbReference>
<dbReference type="PROSITE" id="PS51450">
    <property type="entry name" value="LRR"/>
    <property type="match status" value="1"/>
</dbReference>
<evidence type="ECO:0000256" key="9">
    <source>
        <dbReference type="ARBA" id="ARBA00022741"/>
    </source>
</evidence>
<dbReference type="SUPFAM" id="SSF52058">
    <property type="entry name" value="L domain-like"/>
    <property type="match status" value="1"/>
</dbReference>
<dbReference type="Proteomes" id="UP000077755">
    <property type="component" value="Chromosome 8"/>
</dbReference>
<comment type="subcellular location">
    <subcellularLocation>
        <location evidence="1">Membrane</location>
        <topology evidence="1">Single-pass type I membrane protein</topology>
    </subcellularLocation>
</comment>
<name>A0AAF0XSS3_DAUCS</name>
<evidence type="ECO:0000313" key="22">
    <source>
        <dbReference type="Proteomes" id="UP000077755"/>
    </source>
</evidence>
<dbReference type="InterPro" id="IPR032675">
    <property type="entry name" value="LRR_dom_sf"/>
</dbReference>
<keyword evidence="12 18" id="KW-1133">Transmembrane helix</keyword>
<evidence type="ECO:0000256" key="15">
    <source>
        <dbReference type="ARBA" id="ARBA00023180"/>
    </source>
</evidence>
<dbReference type="InterPro" id="IPR051824">
    <property type="entry name" value="LRR_Rcpt-Like_S/T_Kinase"/>
</dbReference>
<keyword evidence="14" id="KW-0675">Receptor</keyword>
<keyword evidence="11" id="KW-0067">ATP-binding</keyword>
<dbReference type="GO" id="GO:0004674">
    <property type="term" value="F:protein serine/threonine kinase activity"/>
    <property type="evidence" value="ECO:0007669"/>
    <property type="project" value="UniProtKB-KW"/>
</dbReference>
<dbReference type="Pfam" id="PF07714">
    <property type="entry name" value="PK_Tyr_Ser-Thr"/>
    <property type="match status" value="1"/>
</dbReference>
<dbReference type="PANTHER" id="PTHR48006">
    <property type="entry name" value="LEUCINE-RICH REPEAT-CONTAINING PROTEIN DDB_G0281931-RELATED"/>
    <property type="match status" value="1"/>
</dbReference>
<accession>A0AAF0XSS3</accession>
<evidence type="ECO:0000256" key="12">
    <source>
        <dbReference type="ARBA" id="ARBA00022989"/>
    </source>
</evidence>
<evidence type="ECO:0000256" key="1">
    <source>
        <dbReference type="ARBA" id="ARBA00004479"/>
    </source>
</evidence>
<feature type="signal peptide" evidence="19">
    <location>
        <begin position="1"/>
        <end position="19"/>
    </location>
</feature>
<evidence type="ECO:0000256" key="18">
    <source>
        <dbReference type="SAM" id="Phobius"/>
    </source>
</evidence>
<dbReference type="InterPro" id="IPR011009">
    <property type="entry name" value="Kinase-like_dom_sf"/>
</dbReference>
<reference evidence="21" key="2">
    <citation type="submission" date="2022-03" db="EMBL/GenBank/DDBJ databases">
        <title>Draft title - Genomic analysis of global carrot germplasm unveils the trajectory of domestication and the origin of high carotenoid orange carrot.</title>
        <authorList>
            <person name="Iorizzo M."/>
            <person name="Ellison S."/>
            <person name="Senalik D."/>
            <person name="Macko-Podgorni A."/>
            <person name="Grzebelus D."/>
            <person name="Bostan H."/>
            <person name="Rolling W."/>
            <person name="Curaba J."/>
            <person name="Simon P."/>
        </authorList>
    </citation>
    <scope>NUCLEOTIDE SEQUENCE</scope>
    <source>
        <tissue evidence="21">Leaf</tissue>
    </source>
</reference>
<dbReference type="SUPFAM" id="SSF56112">
    <property type="entry name" value="Protein kinase-like (PK-like)"/>
    <property type="match status" value="1"/>
</dbReference>
<dbReference type="InterPro" id="IPR001245">
    <property type="entry name" value="Ser-Thr/Tyr_kinase_cat_dom"/>
</dbReference>
<keyword evidence="15" id="KW-0325">Glycoprotein</keyword>
<keyword evidence="9" id="KW-0547">Nucleotide-binding</keyword>
<dbReference type="InterPro" id="IPR001611">
    <property type="entry name" value="Leu-rich_rpt"/>
</dbReference>
<dbReference type="InterPro" id="IPR000719">
    <property type="entry name" value="Prot_kinase_dom"/>
</dbReference>
<reference evidence="21" key="1">
    <citation type="journal article" date="2016" name="Nat. Genet.">
        <title>A high-quality carrot genome assembly provides new insights into carotenoid accumulation and asterid genome evolution.</title>
        <authorList>
            <person name="Iorizzo M."/>
            <person name="Ellison S."/>
            <person name="Senalik D."/>
            <person name="Zeng P."/>
            <person name="Satapoomin P."/>
            <person name="Huang J."/>
            <person name="Bowman M."/>
            <person name="Iovene M."/>
            <person name="Sanseverino W."/>
            <person name="Cavagnaro P."/>
            <person name="Yildiz M."/>
            <person name="Macko-Podgorni A."/>
            <person name="Moranska E."/>
            <person name="Grzebelus E."/>
            <person name="Grzebelus D."/>
            <person name="Ashrafi H."/>
            <person name="Zheng Z."/>
            <person name="Cheng S."/>
            <person name="Spooner D."/>
            <person name="Van Deynze A."/>
            <person name="Simon P."/>
        </authorList>
    </citation>
    <scope>NUCLEOTIDE SEQUENCE</scope>
    <source>
        <tissue evidence="21">Leaf</tissue>
    </source>
</reference>
<keyword evidence="3" id="KW-0723">Serine/threonine-protein kinase</keyword>
<dbReference type="Gene3D" id="3.80.10.10">
    <property type="entry name" value="Ribonuclease Inhibitor"/>
    <property type="match status" value="2"/>
</dbReference>
<sequence length="721" mass="80469">MKALFLGLLSLLFLRSSNAQIAASETNVLLQVQQLLEYPQVLQGWNNWTNFCSLPPSQSLAVVCSGNHITELSVVGNITNPRSLSKNFSIHSFFSTLTNLSNLKVLSLVSLGLWGPLPRDIDLLGSLEVLNISSNQIYGNIPASIATIKNLKNLVLADNVLYGRIPNLKGLQNLEELDLSNNHLGPRLPSLSGNVVSVTLKNNSLKFEIPSALQSYDRLERLDLSANKLSGPIPSFLFSLQSIQYLSLSRNHLSGELAKNVSCNKNLKYVDISNNFLIGKLPVCIQSNSQNRTVISWWNCLSNSSSKYQHRYSFCQKEALAVKPPAMNQKKRTTMKLGIVLGIIGATVGIVCTIGILVFIIYRRKAAAKARHHKDNGFIFDQNPARGSPIVDSRHRPQTMRRMATFGLPPYQIFTWEEIHDASNNFDYSNLVGEDSQGQVYNAWLRDGSPVLLKRMNVKHKHSPQIMKQYKESLSKLRHQNLVSVLGHCIANNVGNPNLTTIYVVQEFSINGSLRDHFKDWRKREVLKWPQRMGIIIGVAKGIEFLHRGVAPGHFGNNIKMKNIMLDENLNPKISSYTLPVPSKVGLESPLNRDTARESSLYACENPEKDDIYQLGVILLQVITGKLFNSRSEIAEMKLQLETNLTDVMPDSSPKMSDLADPSLRGTFAYGSLKAAVEITVHCLEDDSSSRPSIDDVVWHLQYSIQVQEGWNSSGNLDTRV</sequence>
<evidence type="ECO:0000256" key="4">
    <source>
        <dbReference type="ARBA" id="ARBA00022614"/>
    </source>
</evidence>
<evidence type="ECO:0000256" key="14">
    <source>
        <dbReference type="ARBA" id="ARBA00023170"/>
    </source>
</evidence>
<evidence type="ECO:0000259" key="20">
    <source>
        <dbReference type="PROSITE" id="PS50011"/>
    </source>
</evidence>
<evidence type="ECO:0000256" key="3">
    <source>
        <dbReference type="ARBA" id="ARBA00022527"/>
    </source>
</evidence>
<dbReference type="EMBL" id="CP093350">
    <property type="protein sequence ID" value="WOH12642.1"/>
    <property type="molecule type" value="Genomic_DNA"/>
</dbReference>
<dbReference type="PROSITE" id="PS50011">
    <property type="entry name" value="PROTEIN_KINASE_DOM"/>
    <property type="match status" value="1"/>
</dbReference>
<keyword evidence="10" id="KW-0418">Kinase</keyword>
<protein>
    <recommendedName>
        <fullName evidence="2">non-specific serine/threonine protein kinase</fullName>
        <ecNumber evidence="2">2.7.11.1</ecNumber>
    </recommendedName>
</protein>
<dbReference type="Pfam" id="PF00560">
    <property type="entry name" value="LRR_1"/>
    <property type="match status" value="4"/>
</dbReference>
<dbReference type="PANTHER" id="PTHR48006:SF73">
    <property type="entry name" value="PROTEIN KINASE DOMAIN-CONTAINING PROTEIN"/>
    <property type="match status" value="1"/>
</dbReference>
<keyword evidence="8" id="KW-0677">Repeat</keyword>
<keyword evidence="22" id="KW-1185">Reference proteome</keyword>
<keyword evidence="13 18" id="KW-0472">Membrane</keyword>
<evidence type="ECO:0000256" key="16">
    <source>
        <dbReference type="ARBA" id="ARBA00047899"/>
    </source>
</evidence>
<gene>
    <name evidence="21" type="ORF">DCAR_0832148</name>
</gene>
<feature type="domain" description="Protein kinase" evidence="20">
    <location>
        <begin position="426"/>
        <end position="703"/>
    </location>
</feature>
<dbReference type="AlphaFoldDB" id="A0AAF0XSS3"/>
<dbReference type="GO" id="GO:0005524">
    <property type="term" value="F:ATP binding"/>
    <property type="evidence" value="ECO:0007669"/>
    <property type="project" value="UniProtKB-KW"/>
</dbReference>
<evidence type="ECO:0000256" key="7">
    <source>
        <dbReference type="ARBA" id="ARBA00022729"/>
    </source>
</evidence>
<evidence type="ECO:0000256" key="17">
    <source>
        <dbReference type="ARBA" id="ARBA00048679"/>
    </source>
</evidence>
<evidence type="ECO:0000313" key="21">
    <source>
        <dbReference type="EMBL" id="WOH12642.1"/>
    </source>
</evidence>
<evidence type="ECO:0000256" key="11">
    <source>
        <dbReference type="ARBA" id="ARBA00022840"/>
    </source>
</evidence>
<dbReference type="FunFam" id="1.10.510.10:FF:000431">
    <property type="entry name" value="Putative inactive leucine-rich repeat receptor-like protein kinase"/>
    <property type="match status" value="1"/>
</dbReference>
<evidence type="ECO:0000256" key="5">
    <source>
        <dbReference type="ARBA" id="ARBA00022679"/>
    </source>
</evidence>
<keyword evidence="5" id="KW-0808">Transferase</keyword>
<comment type="catalytic activity">
    <reaction evidence="16">
        <text>L-threonyl-[protein] + ATP = O-phospho-L-threonyl-[protein] + ADP + H(+)</text>
        <dbReference type="Rhea" id="RHEA:46608"/>
        <dbReference type="Rhea" id="RHEA-COMP:11060"/>
        <dbReference type="Rhea" id="RHEA-COMP:11605"/>
        <dbReference type="ChEBI" id="CHEBI:15378"/>
        <dbReference type="ChEBI" id="CHEBI:30013"/>
        <dbReference type="ChEBI" id="CHEBI:30616"/>
        <dbReference type="ChEBI" id="CHEBI:61977"/>
        <dbReference type="ChEBI" id="CHEBI:456216"/>
        <dbReference type="EC" id="2.7.11.1"/>
    </reaction>
</comment>
<keyword evidence="4" id="KW-0433">Leucine-rich repeat</keyword>
<comment type="catalytic activity">
    <reaction evidence="17">
        <text>L-seryl-[protein] + ATP = O-phospho-L-seryl-[protein] + ADP + H(+)</text>
        <dbReference type="Rhea" id="RHEA:17989"/>
        <dbReference type="Rhea" id="RHEA-COMP:9863"/>
        <dbReference type="Rhea" id="RHEA-COMP:11604"/>
        <dbReference type="ChEBI" id="CHEBI:15378"/>
        <dbReference type="ChEBI" id="CHEBI:29999"/>
        <dbReference type="ChEBI" id="CHEBI:30616"/>
        <dbReference type="ChEBI" id="CHEBI:83421"/>
        <dbReference type="ChEBI" id="CHEBI:456216"/>
        <dbReference type="EC" id="2.7.11.1"/>
    </reaction>
</comment>
<keyword evidence="7 19" id="KW-0732">Signal</keyword>
<evidence type="ECO:0000256" key="6">
    <source>
        <dbReference type="ARBA" id="ARBA00022692"/>
    </source>
</evidence>
<feature type="transmembrane region" description="Helical" evidence="18">
    <location>
        <begin position="337"/>
        <end position="362"/>
    </location>
</feature>
<evidence type="ECO:0000256" key="13">
    <source>
        <dbReference type="ARBA" id="ARBA00023136"/>
    </source>
</evidence>